<keyword evidence="8" id="KW-0547">Nucleotide-binding</keyword>
<evidence type="ECO:0000256" key="10">
    <source>
        <dbReference type="ARBA" id="ARBA00022840"/>
    </source>
</evidence>
<dbReference type="InterPro" id="IPR003660">
    <property type="entry name" value="HAMP_dom"/>
</dbReference>
<evidence type="ECO:0000256" key="5">
    <source>
        <dbReference type="ARBA" id="ARBA00022553"/>
    </source>
</evidence>
<feature type="transmembrane region" description="Helical" evidence="14">
    <location>
        <begin position="9"/>
        <end position="30"/>
    </location>
</feature>
<dbReference type="InterPro" id="IPR036097">
    <property type="entry name" value="HisK_dim/P_sf"/>
</dbReference>
<evidence type="ECO:0000256" key="9">
    <source>
        <dbReference type="ARBA" id="ARBA00022777"/>
    </source>
</evidence>
<organism evidence="17 18">
    <name type="scientific">Metabacillus fastidiosus</name>
    <dbReference type="NCBI Taxonomy" id="1458"/>
    <lineage>
        <taxon>Bacteria</taxon>
        <taxon>Bacillati</taxon>
        <taxon>Bacillota</taxon>
        <taxon>Bacilli</taxon>
        <taxon>Bacillales</taxon>
        <taxon>Bacillaceae</taxon>
        <taxon>Metabacillus</taxon>
    </lineage>
</organism>
<dbReference type="GO" id="GO:0016301">
    <property type="term" value="F:kinase activity"/>
    <property type="evidence" value="ECO:0007669"/>
    <property type="project" value="UniProtKB-KW"/>
</dbReference>
<protein>
    <recommendedName>
        <fullName evidence="3">histidine kinase</fullName>
        <ecNumber evidence="3">2.7.13.3</ecNumber>
    </recommendedName>
</protein>
<evidence type="ECO:0000259" key="16">
    <source>
        <dbReference type="PROSITE" id="PS50885"/>
    </source>
</evidence>
<keyword evidence="4" id="KW-1003">Cell membrane</keyword>
<evidence type="ECO:0000313" key="18">
    <source>
        <dbReference type="Proteomes" id="UP001342826"/>
    </source>
</evidence>
<dbReference type="SUPFAM" id="SSF55874">
    <property type="entry name" value="ATPase domain of HSP90 chaperone/DNA topoisomerase II/histidine kinase"/>
    <property type="match status" value="1"/>
</dbReference>
<dbReference type="SUPFAM" id="SSF47384">
    <property type="entry name" value="Homodimeric domain of signal transducing histidine kinase"/>
    <property type="match status" value="1"/>
</dbReference>
<dbReference type="Proteomes" id="UP001342826">
    <property type="component" value="Unassembled WGS sequence"/>
</dbReference>
<dbReference type="SUPFAM" id="SSF158472">
    <property type="entry name" value="HAMP domain-like"/>
    <property type="match status" value="1"/>
</dbReference>
<evidence type="ECO:0000256" key="7">
    <source>
        <dbReference type="ARBA" id="ARBA00022692"/>
    </source>
</evidence>
<dbReference type="Gene3D" id="6.10.340.10">
    <property type="match status" value="1"/>
</dbReference>
<keyword evidence="5" id="KW-0597">Phosphoprotein</keyword>
<name>A0ABU6NY56_9BACI</name>
<dbReference type="EC" id="2.7.13.3" evidence="3"/>
<evidence type="ECO:0000256" key="11">
    <source>
        <dbReference type="ARBA" id="ARBA00022989"/>
    </source>
</evidence>
<dbReference type="PANTHER" id="PTHR45528:SF1">
    <property type="entry name" value="SENSOR HISTIDINE KINASE CPXA"/>
    <property type="match status" value="1"/>
</dbReference>
<dbReference type="PRINTS" id="PR00344">
    <property type="entry name" value="BCTRLSENSOR"/>
</dbReference>
<dbReference type="InterPro" id="IPR050398">
    <property type="entry name" value="HssS/ArlS-like"/>
</dbReference>
<accession>A0ABU6NY56</accession>
<dbReference type="InterPro" id="IPR003661">
    <property type="entry name" value="HisK_dim/P_dom"/>
</dbReference>
<comment type="caution">
    <text evidence="17">The sequence shown here is derived from an EMBL/GenBank/DDBJ whole genome shotgun (WGS) entry which is preliminary data.</text>
</comment>
<proteinExistence type="predicted"/>
<dbReference type="EMBL" id="JARTFS010000008">
    <property type="protein sequence ID" value="MED4401986.1"/>
    <property type="molecule type" value="Genomic_DNA"/>
</dbReference>
<evidence type="ECO:0000256" key="1">
    <source>
        <dbReference type="ARBA" id="ARBA00000085"/>
    </source>
</evidence>
<keyword evidence="13 14" id="KW-0472">Membrane</keyword>
<dbReference type="PANTHER" id="PTHR45528">
    <property type="entry name" value="SENSOR HISTIDINE KINASE CPXA"/>
    <property type="match status" value="1"/>
</dbReference>
<feature type="domain" description="Histidine kinase" evidence="15">
    <location>
        <begin position="259"/>
        <end position="478"/>
    </location>
</feature>
<keyword evidence="10" id="KW-0067">ATP-binding</keyword>
<evidence type="ECO:0000256" key="3">
    <source>
        <dbReference type="ARBA" id="ARBA00012438"/>
    </source>
</evidence>
<dbReference type="InterPro" id="IPR004358">
    <property type="entry name" value="Sig_transdc_His_kin-like_C"/>
</dbReference>
<feature type="transmembrane region" description="Helical" evidence="14">
    <location>
        <begin position="166"/>
        <end position="186"/>
    </location>
</feature>
<evidence type="ECO:0000259" key="15">
    <source>
        <dbReference type="PROSITE" id="PS50109"/>
    </source>
</evidence>
<keyword evidence="18" id="KW-1185">Reference proteome</keyword>
<reference evidence="17 18" key="1">
    <citation type="submission" date="2023-03" db="EMBL/GenBank/DDBJ databases">
        <title>Bacillus Genome Sequencing.</title>
        <authorList>
            <person name="Dunlap C."/>
        </authorList>
    </citation>
    <scope>NUCLEOTIDE SEQUENCE [LARGE SCALE GENOMIC DNA]</scope>
    <source>
        <strain evidence="17 18">NRS-1717</strain>
    </source>
</reference>
<dbReference type="CDD" id="cd06225">
    <property type="entry name" value="HAMP"/>
    <property type="match status" value="1"/>
</dbReference>
<dbReference type="PROSITE" id="PS50109">
    <property type="entry name" value="HIS_KIN"/>
    <property type="match status" value="1"/>
</dbReference>
<dbReference type="Gene3D" id="1.10.287.130">
    <property type="match status" value="1"/>
</dbReference>
<dbReference type="InterPro" id="IPR003594">
    <property type="entry name" value="HATPase_dom"/>
</dbReference>
<keyword evidence="9 17" id="KW-0418">Kinase</keyword>
<dbReference type="Pfam" id="PF02518">
    <property type="entry name" value="HATPase_c"/>
    <property type="match status" value="1"/>
</dbReference>
<keyword evidence="11 14" id="KW-1133">Transmembrane helix</keyword>
<dbReference type="SMART" id="SM00387">
    <property type="entry name" value="HATPase_c"/>
    <property type="match status" value="1"/>
</dbReference>
<dbReference type="GeneID" id="301140963"/>
<evidence type="ECO:0000256" key="14">
    <source>
        <dbReference type="SAM" id="Phobius"/>
    </source>
</evidence>
<sequence>MYLTKWIKGWLIAASICIVIMTGGAAYLFFDGFKNESESPPDYVINQVRLKVSDIMLYLGQYYEHLHDDPKLQHTLQAICEKSGINVAVARLDGEIIFTSSKEQSIQTIDMKNAVHYDLYTSRIDKDHVKIAFPIVDDQTKVQVGNAIFMISSNIVSIKKSHTVNIAVYIIIAFFSIILFVLLSVLRNKIKYHTILPISRLKDYSEAILKGDYEQKAQYKEMDEIGEVYAMFDQMRMEIKHLSKCRDEQENAQKELISNISHDIKTPLTTVKAYIDAIIDGVCPDQESMMGYVKVMQVNTDKMARLVEDLLLHALRELGQVSVNPTEQYSKAVFRRILKPIGHLVQTSGITFIEPEEIPDVLINVDEHRLEQVISNLIANALKHTSPGDSISVTVQQEEKDLKVTIADTGMGILPEDMPFIFERYFKGQTGLHHRQRNEGYGLGLSICKYIIESHNGQISFKSLKGSGTVFYFSIPLC</sequence>
<keyword evidence="6" id="KW-0808">Transferase</keyword>
<gene>
    <name evidence="17" type="ORF">P9271_11720</name>
</gene>
<dbReference type="PROSITE" id="PS50885">
    <property type="entry name" value="HAMP"/>
    <property type="match status" value="1"/>
</dbReference>
<evidence type="ECO:0000256" key="2">
    <source>
        <dbReference type="ARBA" id="ARBA00004651"/>
    </source>
</evidence>
<dbReference type="CDD" id="cd00075">
    <property type="entry name" value="HATPase"/>
    <property type="match status" value="1"/>
</dbReference>
<comment type="catalytic activity">
    <reaction evidence="1">
        <text>ATP + protein L-histidine = ADP + protein N-phospho-L-histidine.</text>
        <dbReference type="EC" id="2.7.13.3"/>
    </reaction>
</comment>
<dbReference type="InterPro" id="IPR036890">
    <property type="entry name" value="HATPase_C_sf"/>
</dbReference>
<keyword evidence="7 14" id="KW-0812">Transmembrane</keyword>
<feature type="domain" description="HAMP" evidence="16">
    <location>
        <begin position="192"/>
        <end position="244"/>
    </location>
</feature>
<evidence type="ECO:0000256" key="6">
    <source>
        <dbReference type="ARBA" id="ARBA00022679"/>
    </source>
</evidence>
<evidence type="ECO:0000256" key="13">
    <source>
        <dbReference type="ARBA" id="ARBA00023136"/>
    </source>
</evidence>
<comment type="subcellular location">
    <subcellularLocation>
        <location evidence="2">Cell membrane</location>
        <topology evidence="2">Multi-pass membrane protein</topology>
    </subcellularLocation>
</comment>
<evidence type="ECO:0000256" key="12">
    <source>
        <dbReference type="ARBA" id="ARBA00023012"/>
    </source>
</evidence>
<dbReference type="Pfam" id="PF00512">
    <property type="entry name" value="HisKA"/>
    <property type="match status" value="1"/>
</dbReference>
<evidence type="ECO:0000256" key="4">
    <source>
        <dbReference type="ARBA" id="ARBA00022475"/>
    </source>
</evidence>
<evidence type="ECO:0000256" key="8">
    <source>
        <dbReference type="ARBA" id="ARBA00022741"/>
    </source>
</evidence>
<evidence type="ECO:0000313" key="17">
    <source>
        <dbReference type="EMBL" id="MED4401986.1"/>
    </source>
</evidence>
<dbReference type="Gene3D" id="3.30.565.10">
    <property type="entry name" value="Histidine kinase-like ATPase, C-terminal domain"/>
    <property type="match status" value="1"/>
</dbReference>
<dbReference type="RefSeq" id="WP_066228878.1">
    <property type="nucleotide sequence ID" value="NZ_JARTFQ010000002.1"/>
</dbReference>
<dbReference type="InterPro" id="IPR005467">
    <property type="entry name" value="His_kinase_dom"/>
</dbReference>
<keyword evidence="12" id="KW-0902">Two-component regulatory system</keyword>
<dbReference type="CDD" id="cd00082">
    <property type="entry name" value="HisKA"/>
    <property type="match status" value="1"/>
</dbReference>
<dbReference type="SMART" id="SM00388">
    <property type="entry name" value="HisKA"/>
    <property type="match status" value="1"/>
</dbReference>